<dbReference type="Pfam" id="PF01743">
    <property type="entry name" value="PolyA_pol"/>
    <property type="match status" value="1"/>
</dbReference>
<evidence type="ECO:0000259" key="11">
    <source>
        <dbReference type="Pfam" id="PF12626"/>
    </source>
</evidence>
<keyword evidence="2 7" id="KW-0808">Transferase</keyword>
<organism evidence="13 14">
    <name type="scientific">Polynucleobacter kasalickyi</name>
    <dbReference type="NCBI Taxonomy" id="1938817"/>
    <lineage>
        <taxon>Bacteria</taxon>
        <taxon>Pseudomonadati</taxon>
        <taxon>Pseudomonadota</taxon>
        <taxon>Betaproteobacteria</taxon>
        <taxon>Burkholderiales</taxon>
        <taxon>Burkholderiaceae</taxon>
        <taxon>Polynucleobacter</taxon>
    </lineage>
</organism>
<dbReference type="EMBL" id="FWXJ01000003">
    <property type="protein sequence ID" value="SMC35717.1"/>
    <property type="molecule type" value="Genomic_DNA"/>
</dbReference>
<dbReference type="STRING" id="1938817.SAMN06296008_10370"/>
<comment type="similarity">
    <text evidence="7 8">Belongs to the tRNA nucleotidyltransferase/poly(A) polymerase family.</text>
</comment>
<dbReference type="GO" id="GO:1990817">
    <property type="term" value="F:poly(A) RNA polymerase activity"/>
    <property type="evidence" value="ECO:0007669"/>
    <property type="project" value="UniProtKB-UniRule"/>
</dbReference>
<dbReference type="RefSeq" id="WP_084282795.1">
    <property type="nucleotide sequence ID" value="NZ_FWXJ01000003.1"/>
</dbReference>
<reference evidence="13 14" key="1">
    <citation type="submission" date="2017-04" db="EMBL/GenBank/DDBJ databases">
        <authorList>
            <person name="Afonso C.L."/>
            <person name="Miller P.J."/>
            <person name="Scott M.A."/>
            <person name="Spackman E."/>
            <person name="Goraichik I."/>
            <person name="Dimitrov K.M."/>
            <person name="Suarez D.L."/>
            <person name="Swayne D.E."/>
        </authorList>
    </citation>
    <scope>NUCLEOTIDE SEQUENCE [LARGE SCALE GENOMIC DNA]</scope>
    <source>
        <strain evidence="13 14">VK13</strain>
    </source>
</reference>
<evidence type="ECO:0000256" key="3">
    <source>
        <dbReference type="ARBA" id="ARBA00022741"/>
    </source>
</evidence>
<sequence>MINKIIRKILGKPNKKPPVGHDAKTLEPKKIPFKTHHIDQKLISPNAMKVTQTLQQAGYKAYIVGGAVRDLLLDIKPKDFDVATNATPDQVQALFKKSRAIGKRFQIIHVTFYNNSSNSRDRMEIIEVSTFRALLVETGKHIANSGRVLSDNVWGSQSEDATRRDFTINAMYYDPSTQVVLDYHGGMADIEAKVLRMIGDPAARYREDPVRMLRAVRFAAKTGFTLEQNTLAPIAQSAALIHDVPGARLFDEMLKLLMSGHAWSSMTKLREVGLDQGLLPMLDVILEQSDQTSFAKLALDRTDERVLQGKSISPGFLFAALLWHQVEQQWQRNSQSNKPSIVCLNDAIDEVLSAQREVFAIQRRFETDMREIWSLQPRFEKRVGKMPYRLLESVRFRAGYDFLCLRCQVGELPLSLSTWWENFQNSSPEDREKLLIEAKSESSLPATDAPSKSRRRRRRGIKGKEAVENNDSSQQSF</sequence>
<feature type="domain" description="Polymerase A arginine-rich C-terminal" evidence="11">
    <location>
        <begin position="339"/>
        <end position="458"/>
    </location>
</feature>
<dbReference type="GO" id="GO:0043633">
    <property type="term" value="P:polyadenylation-dependent RNA catabolic process"/>
    <property type="evidence" value="ECO:0007669"/>
    <property type="project" value="InterPro"/>
</dbReference>
<feature type="active site" evidence="7">
    <location>
        <position position="165"/>
    </location>
</feature>
<dbReference type="CDD" id="cd05398">
    <property type="entry name" value="NT_ClassII-CCAase"/>
    <property type="match status" value="1"/>
</dbReference>
<dbReference type="Gene3D" id="3.30.460.10">
    <property type="entry name" value="Beta Polymerase, domain 2"/>
    <property type="match status" value="1"/>
</dbReference>
<evidence type="ECO:0000256" key="8">
    <source>
        <dbReference type="RuleBase" id="RU003953"/>
    </source>
</evidence>
<keyword evidence="6 7" id="KW-0804">Transcription</keyword>
<feature type="active site" evidence="7">
    <location>
        <position position="81"/>
    </location>
</feature>
<keyword evidence="14" id="KW-1185">Reference proteome</keyword>
<dbReference type="GO" id="GO:0005524">
    <property type="term" value="F:ATP binding"/>
    <property type="evidence" value="ECO:0007669"/>
    <property type="project" value="UniProtKB-UniRule"/>
</dbReference>
<protein>
    <recommendedName>
        <fullName evidence="7">Poly(A) polymerase I</fullName>
        <shortName evidence="7">PAP I</shortName>
        <ecNumber evidence="7">2.7.7.19</ecNumber>
    </recommendedName>
</protein>
<feature type="active site" evidence="7">
    <location>
        <position position="79"/>
    </location>
</feature>
<evidence type="ECO:0000256" key="6">
    <source>
        <dbReference type="ARBA" id="ARBA00023163"/>
    </source>
</evidence>
<feature type="domain" description="Poly A polymerase head" evidence="10">
    <location>
        <begin position="61"/>
        <end position="196"/>
    </location>
</feature>
<dbReference type="InterPro" id="IPR032828">
    <property type="entry name" value="PolyA_RNA-bd"/>
</dbReference>
<dbReference type="Pfam" id="PF12627">
    <property type="entry name" value="PolyA_pol_RNAbd"/>
    <property type="match status" value="1"/>
</dbReference>
<comment type="catalytic activity">
    <reaction evidence="7">
        <text>RNA(n) + ATP = RNA(n)-3'-adenine ribonucleotide + diphosphate</text>
        <dbReference type="Rhea" id="RHEA:11332"/>
        <dbReference type="Rhea" id="RHEA-COMP:14527"/>
        <dbReference type="Rhea" id="RHEA-COMP:17347"/>
        <dbReference type="ChEBI" id="CHEBI:30616"/>
        <dbReference type="ChEBI" id="CHEBI:33019"/>
        <dbReference type="ChEBI" id="CHEBI:140395"/>
        <dbReference type="ChEBI" id="CHEBI:173115"/>
        <dbReference type="EC" id="2.7.7.19"/>
    </reaction>
</comment>
<dbReference type="InterPro" id="IPR043519">
    <property type="entry name" value="NT_sf"/>
</dbReference>
<evidence type="ECO:0000259" key="12">
    <source>
        <dbReference type="Pfam" id="PF12627"/>
    </source>
</evidence>
<dbReference type="InterPro" id="IPR010206">
    <property type="entry name" value="PolA_pol_I"/>
</dbReference>
<name>A0A1W1YHQ7_9BURK</name>
<feature type="region of interest" description="Disordered" evidence="9">
    <location>
        <begin position="437"/>
        <end position="477"/>
    </location>
</feature>
<evidence type="ECO:0000256" key="5">
    <source>
        <dbReference type="ARBA" id="ARBA00022884"/>
    </source>
</evidence>
<dbReference type="InterPro" id="IPR025866">
    <property type="entry name" value="PolyA_pol_arg_C_dom"/>
</dbReference>
<dbReference type="EC" id="2.7.7.19" evidence="7"/>
<feature type="domain" description="tRNA nucleotidyltransferase/poly(A) polymerase RNA and SrmB- binding" evidence="12">
    <location>
        <begin position="223"/>
        <end position="284"/>
    </location>
</feature>
<dbReference type="PANTHER" id="PTHR43051">
    <property type="entry name" value="POLYNUCLEOTIDE ADENYLYLTRANSFERASE FAMILY PROTEIN"/>
    <property type="match status" value="1"/>
</dbReference>
<gene>
    <name evidence="7" type="primary">pcnB</name>
    <name evidence="13" type="ORF">SAMN06296008_10370</name>
</gene>
<dbReference type="OrthoDB" id="9805698at2"/>
<evidence type="ECO:0000256" key="7">
    <source>
        <dbReference type="HAMAP-Rule" id="MF_00957"/>
    </source>
</evidence>
<dbReference type="InterPro" id="IPR052191">
    <property type="entry name" value="tRNA_ntf/polyA_polymerase_I"/>
</dbReference>
<evidence type="ECO:0000256" key="4">
    <source>
        <dbReference type="ARBA" id="ARBA00022840"/>
    </source>
</evidence>
<dbReference type="Gene3D" id="1.10.3090.10">
    <property type="entry name" value="cca-adding enzyme, domain 2"/>
    <property type="match status" value="1"/>
</dbReference>
<dbReference type="HAMAP" id="MF_00957">
    <property type="entry name" value="PolyA_pol"/>
    <property type="match status" value="1"/>
</dbReference>
<dbReference type="InterPro" id="IPR002646">
    <property type="entry name" value="PolA_pol_head_dom"/>
</dbReference>
<evidence type="ECO:0000256" key="9">
    <source>
        <dbReference type="SAM" id="MobiDB-lite"/>
    </source>
</evidence>
<proteinExistence type="inferred from homology"/>
<dbReference type="AlphaFoldDB" id="A0A1W1YHQ7"/>
<keyword evidence="1 7" id="KW-0507">mRNA processing</keyword>
<keyword evidence="5 7" id="KW-0694">RNA-binding</keyword>
<dbReference type="PANTHER" id="PTHR43051:SF1">
    <property type="entry name" value="POLYNUCLEOTIDE ADENYLYLTRANSFERASE FAMILY PROTEIN"/>
    <property type="match status" value="1"/>
</dbReference>
<comment type="function">
    <text evidence="7">Adds poly(A) tail to the 3' end of many RNAs, which usually targets these RNAs for decay. Plays a significant role in the global control of gene expression, through influencing the rate of transcript degradation, and in the general RNA quality control.</text>
</comment>
<evidence type="ECO:0000313" key="13">
    <source>
        <dbReference type="EMBL" id="SMC35717.1"/>
    </source>
</evidence>
<keyword evidence="3 7" id="KW-0547">Nucleotide-binding</keyword>
<dbReference type="SUPFAM" id="SSF81301">
    <property type="entry name" value="Nucleotidyltransferase"/>
    <property type="match status" value="1"/>
</dbReference>
<dbReference type="SUPFAM" id="SSF81891">
    <property type="entry name" value="Poly A polymerase C-terminal region-like"/>
    <property type="match status" value="1"/>
</dbReference>
<evidence type="ECO:0000256" key="2">
    <source>
        <dbReference type="ARBA" id="ARBA00022679"/>
    </source>
</evidence>
<accession>A0A1W1YHQ7</accession>
<feature type="compositionally biased region" description="Basic residues" evidence="9">
    <location>
        <begin position="452"/>
        <end position="461"/>
    </location>
</feature>
<evidence type="ECO:0000313" key="14">
    <source>
        <dbReference type="Proteomes" id="UP000192708"/>
    </source>
</evidence>
<dbReference type="Proteomes" id="UP000192708">
    <property type="component" value="Unassembled WGS sequence"/>
</dbReference>
<dbReference type="GO" id="GO:0006397">
    <property type="term" value="P:mRNA processing"/>
    <property type="evidence" value="ECO:0007669"/>
    <property type="project" value="UniProtKB-KW"/>
</dbReference>
<dbReference type="NCBIfam" id="TIGR01942">
    <property type="entry name" value="pcnB"/>
    <property type="match status" value="1"/>
</dbReference>
<evidence type="ECO:0000256" key="1">
    <source>
        <dbReference type="ARBA" id="ARBA00022664"/>
    </source>
</evidence>
<dbReference type="GO" id="GO:0003723">
    <property type="term" value="F:RNA binding"/>
    <property type="evidence" value="ECO:0007669"/>
    <property type="project" value="UniProtKB-UniRule"/>
</dbReference>
<dbReference type="Pfam" id="PF12626">
    <property type="entry name" value="PolyA_pol_arg_C"/>
    <property type="match status" value="1"/>
</dbReference>
<keyword evidence="4 7" id="KW-0067">ATP-binding</keyword>
<evidence type="ECO:0000259" key="10">
    <source>
        <dbReference type="Pfam" id="PF01743"/>
    </source>
</evidence>